<accession>I3XFX5</accession>
<evidence type="ECO:0000313" key="1">
    <source>
        <dbReference type="EMBL" id="AFL54781.1"/>
    </source>
</evidence>
<dbReference type="HOGENOM" id="CLU_3103848_0_0_5"/>
<organism evidence="1">
    <name type="scientific">Sinorhizobium fredii (strain USDA 257)</name>
    <dbReference type="NCBI Taxonomy" id="1185652"/>
    <lineage>
        <taxon>Bacteria</taxon>
        <taxon>Pseudomonadati</taxon>
        <taxon>Pseudomonadota</taxon>
        <taxon>Alphaproteobacteria</taxon>
        <taxon>Hyphomicrobiales</taxon>
        <taxon>Rhizobiaceae</taxon>
        <taxon>Sinorhizobium/Ensifer group</taxon>
        <taxon>Sinorhizobium</taxon>
    </lineage>
</organism>
<dbReference type="PATRIC" id="fig|1185652.3.peg.6513"/>
<dbReference type="EMBL" id="CP003564">
    <property type="protein sequence ID" value="AFL54781.1"/>
    <property type="molecule type" value="Genomic_DNA"/>
</dbReference>
<evidence type="ECO:0000313" key="2">
    <source>
        <dbReference type="Proteomes" id="UP000006180"/>
    </source>
</evidence>
<geneLocation type="plasmid" evidence="2">
    <name>pUSDA257 fragment 1</name>
</geneLocation>
<protein>
    <submittedName>
        <fullName evidence="1">Uncharacterized protein</fullName>
    </submittedName>
</protein>
<reference evidence="1" key="1">
    <citation type="journal article" date="2012" name="J. Bacteriol.">
        <title>Complete genome sequence of the broad-host-range strain Sinorhizobium fredii USDA257.</title>
        <authorList>
            <person name="Schuldes J."/>
            <person name="Rodriguez Orbegoso M."/>
            <person name="Schmeisser C."/>
            <person name="Krishnan H.B."/>
            <person name="Daniel R."/>
            <person name="Streit W.R."/>
        </authorList>
    </citation>
    <scope>NUCLEOTIDE SEQUENCE [LARGE SCALE GENOMIC DNA]</scope>
    <source>
        <strain evidence="1">USDA 257</strain>
        <plasmid evidence="1">pUSDA257</plasmid>
    </source>
</reference>
<name>I3XFX5_SINF2</name>
<gene>
    <name evidence="1" type="ORF">USDA257_p00630</name>
</gene>
<dbReference type="AlphaFoldDB" id="I3XFX5"/>
<keyword evidence="1" id="KW-0614">Plasmid</keyword>
<sequence>MPPAEGEHAARLLHGTGWKAHGVSLPLIQTEEFERCAATDVLQFVRFWNRL</sequence>
<proteinExistence type="predicted"/>